<reference evidence="1" key="1">
    <citation type="submission" date="2020-10" db="EMBL/GenBank/DDBJ databases">
        <authorList>
            <person name="Muller C M."/>
        </authorList>
    </citation>
    <scope>NUCLEOTIDE SEQUENCE</scope>
    <source>
        <strain evidence="1">THUN-12</strain>
    </source>
</reference>
<accession>A0A9W4D3R3</accession>
<gene>
    <name evidence="1" type="ORF">BGTH12_LOCUS2118</name>
</gene>
<dbReference type="Proteomes" id="UP000683417">
    <property type="component" value="Unassembled WGS sequence"/>
</dbReference>
<dbReference type="AlphaFoldDB" id="A0A9W4D3R3"/>
<dbReference type="EMBL" id="CAJHIT010000004">
    <property type="protein sequence ID" value="CAD6500760.1"/>
    <property type="molecule type" value="Genomic_DNA"/>
</dbReference>
<comment type="caution">
    <text evidence="1">The sequence shown here is derived from an EMBL/GenBank/DDBJ whole genome shotgun (WGS) entry which is preliminary data.</text>
</comment>
<organism evidence="1 2">
    <name type="scientific">Blumeria graminis f. sp. triticale</name>
    <dbReference type="NCBI Taxonomy" id="1689686"/>
    <lineage>
        <taxon>Eukaryota</taxon>
        <taxon>Fungi</taxon>
        <taxon>Dikarya</taxon>
        <taxon>Ascomycota</taxon>
        <taxon>Pezizomycotina</taxon>
        <taxon>Leotiomycetes</taxon>
        <taxon>Erysiphales</taxon>
        <taxon>Erysiphaceae</taxon>
        <taxon>Blumeria</taxon>
    </lineage>
</organism>
<sequence>MISCAFIFMLRHLDCSSPPENVLNFNPPVLERMVILGNDGGKSFYGAYDNPILGKFPVTDTKFYLSTTIKNNVEDGTNIKAYCSKTMSSVEIAELLGDIMSSETVENQDLVPSDPKYQICLAQIQKLTDNQGTESNHQHVQSPISAANLNQFQRCSNSDLINLAYRGQISVSGTFSYLAPPSQKAPLKVAMNQHIRFRDLAKSCHVYGLFEKEEVDEILIWYFDHLHIFRRNPDTPIWIPVTQIGSENRNGAVILNFIRKNTDALTHFNKIIRKSGLSSRLNGCLRGSISCDIQKKQNIGIIMAHISSIEFNTYPSNFKYF</sequence>
<name>A0A9W4D3R3_BLUGR</name>
<proteinExistence type="predicted"/>
<evidence type="ECO:0000313" key="2">
    <source>
        <dbReference type="Proteomes" id="UP000683417"/>
    </source>
</evidence>
<protein>
    <submittedName>
        <fullName evidence="1">BgTH12-06467</fullName>
    </submittedName>
</protein>
<evidence type="ECO:0000313" key="1">
    <source>
        <dbReference type="EMBL" id="CAD6500760.1"/>
    </source>
</evidence>